<accession>A0A1Q6DTI3</accession>
<dbReference type="EMBL" id="MSDW01000001">
    <property type="protein sequence ID" value="OKY77632.1"/>
    <property type="molecule type" value="Genomic_DNA"/>
</dbReference>
<sequence>MHNVSREIVGRADEEGALVVLGDLKGLGNRDTGRGNRMNRISNTMPYYKLTKMIIYKAKEKGIGVIKVSERLTSVTCHRCGSENTDRPTQARFDCNTCGLKNYNADLNGAKNILYRSFAYMAGDGAVVNQPKTKASIEKQDYDTEKVLGSPFLI</sequence>
<dbReference type="Proteomes" id="UP000185744">
    <property type="component" value="Unassembled WGS sequence"/>
</dbReference>
<proteinExistence type="predicted"/>
<feature type="domain" description="Cas12f1-like TNB" evidence="2">
    <location>
        <begin position="47"/>
        <end position="113"/>
    </location>
</feature>
<dbReference type="GO" id="GO:0003677">
    <property type="term" value="F:DNA binding"/>
    <property type="evidence" value="ECO:0007669"/>
    <property type="project" value="UniProtKB-KW"/>
</dbReference>
<dbReference type="InParanoid" id="A0A1Q6DTI3"/>
<reference evidence="3" key="1">
    <citation type="submission" date="2016-12" db="EMBL/GenBank/DDBJ databases">
        <title>Discovery of methanogenic haloarchaea.</title>
        <authorList>
            <person name="Sorokin D.Y."/>
            <person name="Makarova K.S."/>
            <person name="Abbas B."/>
            <person name="Ferrer M."/>
            <person name="Golyshin P.N."/>
        </authorList>
    </citation>
    <scope>NUCLEOTIDE SEQUENCE [LARGE SCALE GENOMIC DNA]</scope>
    <source>
        <strain evidence="3">HMET1</strain>
    </source>
</reference>
<dbReference type="NCBIfam" id="TIGR01766">
    <property type="entry name" value="IS200/IS605 family accessory protein TnpB-like domain"/>
    <property type="match status" value="1"/>
</dbReference>
<keyword evidence="4" id="KW-1185">Reference proteome</keyword>
<dbReference type="Pfam" id="PF07282">
    <property type="entry name" value="Cas12f1-like_TNB"/>
    <property type="match status" value="1"/>
</dbReference>
<dbReference type="STRING" id="1903181.BTN85_0100"/>
<evidence type="ECO:0000256" key="1">
    <source>
        <dbReference type="ARBA" id="ARBA00023125"/>
    </source>
</evidence>
<evidence type="ECO:0000313" key="4">
    <source>
        <dbReference type="Proteomes" id="UP000185744"/>
    </source>
</evidence>
<dbReference type="AlphaFoldDB" id="A0A1Q6DTI3"/>
<dbReference type="InterPro" id="IPR010095">
    <property type="entry name" value="Cas12f1-like_TNB"/>
</dbReference>
<comment type="caution">
    <text evidence="3">The sequence shown here is derived from an EMBL/GenBank/DDBJ whole genome shotgun (WGS) entry which is preliminary data.</text>
</comment>
<evidence type="ECO:0000259" key="2">
    <source>
        <dbReference type="Pfam" id="PF07282"/>
    </source>
</evidence>
<name>A0A1Q6DTI3_METT1</name>
<keyword evidence="1" id="KW-0238">DNA-binding</keyword>
<evidence type="ECO:0000313" key="3">
    <source>
        <dbReference type="EMBL" id="OKY77632.1"/>
    </source>
</evidence>
<organism evidence="3 4">
    <name type="scientific">Methanohalarchaeum thermophilum</name>
    <dbReference type="NCBI Taxonomy" id="1903181"/>
    <lineage>
        <taxon>Archaea</taxon>
        <taxon>Methanobacteriati</taxon>
        <taxon>Methanobacteriota</taxon>
        <taxon>Methanonatronarchaeia</taxon>
        <taxon>Methanonatronarchaeales</taxon>
        <taxon>Methanonatronarchaeaceae</taxon>
        <taxon>Candidatus Methanohalarchaeum</taxon>
    </lineage>
</organism>
<gene>
    <name evidence="3" type="ORF">BTN85_0100</name>
</gene>
<protein>
    <submittedName>
        <fullName evidence="3">IS605 OrfB-like transposable element containing RNAse H-like and Zn finger domain</fullName>
    </submittedName>
</protein>